<feature type="region of interest" description="Disordered" evidence="1">
    <location>
        <begin position="36"/>
        <end position="64"/>
    </location>
</feature>
<dbReference type="EMBL" id="BJLR01000001">
    <property type="protein sequence ID" value="GEA86131.1"/>
    <property type="molecule type" value="Genomic_DNA"/>
</dbReference>
<sequence>MESTTVVNRQSTFAITFVPRTLAPISAWLEGTAVPMAGSQGIGGDHKRTYRRRPLNHPDFAPGT</sequence>
<name>A0A4Y3KNY0_9CELL</name>
<accession>A0A4Y3KNY0</accession>
<dbReference type="RefSeq" id="WP_141371831.1">
    <property type="nucleotide sequence ID" value="NZ_BJLR01000001.1"/>
</dbReference>
<protein>
    <submittedName>
        <fullName evidence="2">Uncharacterized protein</fullName>
    </submittedName>
</protein>
<reference evidence="2" key="1">
    <citation type="submission" date="2019-06" db="EMBL/GenBank/DDBJ databases">
        <title>Whole genome shotgun sequence of Cellulomonas cellasea NBRC 3753.</title>
        <authorList>
            <person name="Hosoyama A."/>
            <person name="Uohara A."/>
            <person name="Ohji S."/>
            <person name="Ichikawa N."/>
        </authorList>
    </citation>
    <scope>NUCLEOTIDE SEQUENCE [LARGE SCALE GENOMIC DNA]</scope>
    <source>
        <strain evidence="2">NBRC 3753</strain>
    </source>
</reference>
<evidence type="ECO:0000313" key="3">
    <source>
        <dbReference type="Proteomes" id="UP000317046"/>
    </source>
</evidence>
<evidence type="ECO:0000256" key="1">
    <source>
        <dbReference type="SAM" id="MobiDB-lite"/>
    </source>
</evidence>
<dbReference type="Proteomes" id="UP000317046">
    <property type="component" value="Unassembled WGS sequence"/>
</dbReference>
<comment type="caution">
    <text evidence="2">The sequence shown here is derived from an EMBL/GenBank/DDBJ whole genome shotgun (WGS) entry which is preliminary data.</text>
</comment>
<evidence type="ECO:0000313" key="2">
    <source>
        <dbReference type="EMBL" id="GEA86131.1"/>
    </source>
</evidence>
<proteinExistence type="predicted"/>
<gene>
    <name evidence="2" type="ORF">CCE01nite_00800</name>
</gene>
<organism evidence="2 3">
    <name type="scientific">Cellulomonas cellasea</name>
    <dbReference type="NCBI Taxonomy" id="43670"/>
    <lineage>
        <taxon>Bacteria</taxon>
        <taxon>Bacillati</taxon>
        <taxon>Actinomycetota</taxon>
        <taxon>Actinomycetes</taxon>
        <taxon>Micrococcales</taxon>
        <taxon>Cellulomonadaceae</taxon>
        <taxon>Cellulomonas</taxon>
    </lineage>
</organism>
<dbReference type="AlphaFoldDB" id="A0A4Y3KNY0"/>
<keyword evidence="3" id="KW-1185">Reference proteome</keyword>